<dbReference type="InterPro" id="IPR036322">
    <property type="entry name" value="WD40_repeat_dom_sf"/>
</dbReference>
<dbReference type="Proteomes" id="UP000740883">
    <property type="component" value="Unassembled WGS sequence"/>
</dbReference>
<dbReference type="AlphaFoldDB" id="A0A9P6GZ96"/>
<proteinExistence type="predicted"/>
<sequence>MCINFKIRKKTFFDLTHESLSCAKQDLNTKLLALGTTEGCLKIAKIQNNNTVLANKFVQNLQINSVDWLANGLVCMSLDLHGLALYDPMKNKLAFRQLYDENIRHMRAVSNNEILCWYRDGMAILVDLRSKTKQLEFKSKDSVTCANINTQNRNIIYTTSIPGTQLNIWDMRYTKRGKYISMSKQISNTHTCDLEMIDGLLFATDNQSNVFRISAGGNFKSKIIEGDGQGRAGRLHANDFFKTAFFTTQNAIYSINNKAIKMYDSNMPLIGCTGSKDDLFVYSTKRIVNFVISPNLFLNHK</sequence>
<organism evidence="1 2">
    <name type="scientific">Nosema granulosis</name>
    <dbReference type="NCBI Taxonomy" id="83296"/>
    <lineage>
        <taxon>Eukaryota</taxon>
        <taxon>Fungi</taxon>
        <taxon>Fungi incertae sedis</taxon>
        <taxon>Microsporidia</taxon>
        <taxon>Nosematidae</taxon>
        <taxon>Nosema</taxon>
    </lineage>
</organism>
<comment type="caution">
    <text evidence="1">The sequence shown here is derived from an EMBL/GenBank/DDBJ whole genome shotgun (WGS) entry which is preliminary data.</text>
</comment>
<dbReference type="OrthoDB" id="2189754at2759"/>
<dbReference type="InterPro" id="IPR015943">
    <property type="entry name" value="WD40/YVTN_repeat-like_dom_sf"/>
</dbReference>
<name>A0A9P6GZ96_9MICR</name>
<gene>
    <name evidence="1" type="ORF">NGRA_1847</name>
</gene>
<reference evidence="1 2" key="1">
    <citation type="journal article" date="2020" name="Genome Biol. Evol.">
        <title>Comparative genomics of strictly vertically transmitted, feminizing microsporidia endosymbionts of amphipod crustaceans.</title>
        <authorList>
            <person name="Cormier A."/>
            <person name="Chebbi M.A."/>
            <person name="Giraud I."/>
            <person name="Wattier R."/>
            <person name="Teixeira M."/>
            <person name="Gilbert C."/>
            <person name="Rigaud T."/>
            <person name="Cordaux R."/>
        </authorList>
    </citation>
    <scope>NUCLEOTIDE SEQUENCE [LARGE SCALE GENOMIC DNA]</scope>
    <source>
        <strain evidence="1 2">Ou3-Ou53</strain>
    </source>
</reference>
<dbReference type="EMBL" id="SBJO01000146">
    <property type="protein sequence ID" value="KAF9762667.1"/>
    <property type="molecule type" value="Genomic_DNA"/>
</dbReference>
<protein>
    <submittedName>
        <fullName evidence="1">Uncharacterized protein</fullName>
    </submittedName>
</protein>
<evidence type="ECO:0000313" key="1">
    <source>
        <dbReference type="EMBL" id="KAF9762667.1"/>
    </source>
</evidence>
<keyword evidence="2" id="KW-1185">Reference proteome</keyword>
<accession>A0A9P6GZ96</accession>
<evidence type="ECO:0000313" key="2">
    <source>
        <dbReference type="Proteomes" id="UP000740883"/>
    </source>
</evidence>
<dbReference type="SUPFAM" id="SSF50978">
    <property type="entry name" value="WD40 repeat-like"/>
    <property type="match status" value="1"/>
</dbReference>
<dbReference type="Gene3D" id="2.130.10.10">
    <property type="entry name" value="YVTN repeat-like/Quinoprotein amine dehydrogenase"/>
    <property type="match status" value="1"/>
</dbReference>